<proteinExistence type="predicted"/>
<dbReference type="AlphaFoldDB" id="A0A1C7EJ56"/>
<name>A0A1C7EJ56_9BACL</name>
<dbReference type="KEGG" id="pdg:BCM40_08440"/>
<dbReference type="SUPFAM" id="SSF160631">
    <property type="entry name" value="SMI1/KNR4-like"/>
    <property type="match status" value="1"/>
</dbReference>
<gene>
    <name evidence="2" type="ORF">BCM40_08440</name>
</gene>
<organism evidence="2 3">
    <name type="scientific">Planococcus donghaensis</name>
    <dbReference type="NCBI Taxonomy" id="414778"/>
    <lineage>
        <taxon>Bacteria</taxon>
        <taxon>Bacillati</taxon>
        <taxon>Bacillota</taxon>
        <taxon>Bacilli</taxon>
        <taxon>Bacillales</taxon>
        <taxon>Caryophanaceae</taxon>
        <taxon>Planococcus</taxon>
    </lineage>
</organism>
<feature type="domain" description="Knr4/Smi1-like" evidence="1">
    <location>
        <begin position="17"/>
        <end position="130"/>
    </location>
</feature>
<accession>A0A1C7EJ56</accession>
<evidence type="ECO:0000313" key="2">
    <source>
        <dbReference type="EMBL" id="ANU23397.1"/>
    </source>
</evidence>
<dbReference type="RefSeq" id="WP_065526433.1">
    <property type="nucleotide sequence ID" value="NZ_CP016543.2"/>
</dbReference>
<dbReference type="EMBL" id="CP016543">
    <property type="protein sequence ID" value="ANU23397.1"/>
    <property type="molecule type" value="Genomic_DNA"/>
</dbReference>
<protein>
    <recommendedName>
        <fullName evidence="1">Knr4/Smi1-like domain-containing protein</fullName>
    </recommendedName>
</protein>
<dbReference type="Proteomes" id="UP000092495">
    <property type="component" value="Chromosome"/>
</dbReference>
<sequence>MSTNFQKYLKSLDLNDPADPNVIRNVEDQLGFQFPIEYVNFLLHSNGGEGPIGENYLKLWRVDDLIEDNEGYSVEEFAPGLLIIGSDGGDTAYCIDTRSKEMPFVSMPFIGMDLDEVEPCGPTFNECLKILYTELNDD</sequence>
<dbReference type="SMART" id="SM00860">
    <property type="entry name" value="SMI1_KNR4"/>
    <property type="match status" value="1"/>
</dbReference>
<dbReference type="STRING" id="414778.BCM40_08440"/>
<evidence type="ECO:0000259" key="1">
    <source>
        <dbReference type="SMART" id="SM00860"/>
    </source>
</evidence>
<dbReference type="InterPro" id="IPR018958">
    <property type="entry name" value="Knr4/Smi1-like_dom"/>
</dbReference>
<dbReference type="OrthoDB" id="9795554at2"/>
<dbReference type="InterPro" id="IPR037883">
    <property type="entry name" value="Knr4/Smi1-like_sf"/>
</dbReference>
<evidence type="ECO:0000313" key="3">
    <source>
        <dbReference type="Proteomes" id="UP000092495"/>
    </source>
</evidence>
<keyword evidence="3" id="KW-1185">Reference proteome</keyword>
<reference evidence="2" key="1">
    <citation type="submission" date="2016-10" db="EMBL/GenBank/DDBJ databases">
        <authorList>
            <person name="See-Too W.S."/>
        </authorList>
    </citation>
    <scope>NUCLEOTIDE SEQUENCE</scope>
    <source>
        <strain evidence="2">DSM 22276</strain>
    </source>
</reference>
<dbReference type="Gene3D" id="3.40.1580.10">
    <property type="entry name" value="SMI1/KNR4-like"/>
    <property type="match status" value="1"/>
</dbReference>
<dbReference type="Pfam" id="PF09346">
    <property type="entry name" value="SMI1_KNR4"/>
    <property type="match status" value="1"/>
</dbReference>